<feature type="compositionally biased region" description="Polar residues" evidence="1">
    <location>
        <begin position="300"/>
        <end position="325"/>
    </location>
</feature>
<protein>
    <submittedName>
        <fullName evidence="2">Uncharacterized protein</fullName>
    </submittedName>
</protein>
<feature type="region of interest" description="Disordered" evidence="1">
    <location>
        <begin position="177"/>
        <end position="214"/>
    </location>
</feature>
<organism evidence="2 3">
    <name type="scientific">Asterophora parasitica</name>
    <dbReference type="NCBI Taxonomy" id="117018"/>
    <lineage>
        <taxon>Eukaryota</taxon>
        <taxon>Fungi</taxon>
        <taxon>Dikarya</taxon>
        <taxon>Basidiomycota</taxon>
        <taxon>Agaricomycotina</taxon>
        <taxon>Agaricomycetes</taxon>
        <taxon>Agaricomycetidae</taxon>
        <taxon>Agaricales</taxon>
        <taxon>Tricholomatineae</taxon>
        <taxon>Lyophyllaceae</taxon>
        <taxon>Asterophora</taxon>
    </lineage>
</organism>
<accession>A0A9P7GC44</accession>
<keyword evidence="3" id="KW-1185">Reference proteome</keyword>
<evidence type="ECO:0000256" key="1">
    <source>
        <dbReference type="SAM" id="MobiDB-lite"/>
    </source>
</evidence>
<reference evidence="2" key="2">
    <citation type="submission" date="2021-10" db="EMBL/GenBank/DDBJ databases">
        <title>Phylogenomics reveals ancestral predisposition of the termite-cultivated fungus Termitomyces towards a domesticated lifestyle.</title>
        <authorList>
            <person name="Auxier B."/>
            <person name="Grum-Grzhimaylo A."/>
            <person name="Cardenas M.E."/>
            <person name="Lodge J.D."/>
            <person name="Laessoe T."/>
            <person name="Pedersen O."/>
            <person name="Smith M.E."/>
            <person name="Kuyper T.W."/>
            <person name="Franco-Molano E.A."/>
            <person name="Baroni T.J."/>
            <person name="Aanen D.K."/>
        </authorList>
    </citation>
    <scope>NUCLEOTIDE SEQUENCE</scope>
    <source>
        <strain evidence="2">AP01</strain>
        <tissue evidence="2">Mycelium</tissue>
    </source>
</reference>
<feature type="region of interest" description="Disordered" evidence="1">
    <location>
        <begin position="1"/>
        <end position="119"/>
    </location>
</feature>
<proteinExistence type="predicted"/>
<comment type="caution">
    <text evidence="2">The sequence shown here is derived from an EMBL/GenBank/DDBJ whole genome shotgun (WGS) entry which is preliminary data.</text>
</comment>
<feature type="compositionally biased region" description="Basic and acidic residues" evidence="1">
    <location>
        <begin position="283"/>
        <end position="294"/>
    </location>
</feature>
<feature type="compositionally biased region" description="Basic and acidic residues" evidence="1">
    <location>
        <begin position="326"/>
        <end position="337"/>
    </location>
</feature>
<dbReference type="AlphaFoldDB" id="A0A9P7GC44"/>
<sequence>MSRSRTRNASLSPQATPGPSDKIVTKRPLQDITDRFAIPAVNRLPTTAKPRRKVKVPSAAKLRAAKPHGLPSSLPPSSPPSTSSRLPIPDHHDHRSPSIAASDRENIGPQLENSEPAWSLGGDGDAAVDAVNTSDPFGFFAVEKKLKTLRAKERQPQYRAAPPPPISTMFALAIPPTPRKTHRKRRAVTSPNSDICSGADSMPSTPSPSKPINIKGNGFFVRDVRRTDGAMDETLETVLATPTIAGRRRPAKRACKEKNDMPPAKRRRLVRTAATTTRTTRGARSERENNETKRRATGAAASQTGPTTRSQTKGKGKSTASSAINDDQREARPNHVI</sequence>
<feature type="compositionally biased region" description="Polar residues" evidence="1">
    <location>
        <begin position="7"/>
        <end position="17"/>
    </location>
</feature>
<name>A0A9P7GC44_9AGAR</name>
<feature type="compositionally biased region" description="Low complexity" evidence="1">
    <location>
        <begin position="271"/>
        <end position="282"/>
    </location>
</feature>
<evidence type="ECO:0000313" key="3">
    <source>
        <dbReference type="Proteomes" id="UP000775547"/>
    </source>
</evidence>
<dbReference type="Proteomes" id="UP000775547">
    <property type="component" value="Unassembled WGS sequence"/>
</dbReference>
<gene>
    <name evidence="2" type="ORF">DXG03_002226</name>
</gene>
<evidence type="ECO:0000313" key="2">
    <source>
        <dbReference type="EMBL" id="KAG5646849.1"/>
    </source>
</evidence>
<dbReference type="OrthoDB" id="3234283at2759"/>
<dbReference type="EMBL" id="JABCKV010000016">
    <property type="protein sequence ID" value="KAG5646849.1"/>
    <property type="molecule type" value="Genomic_DNA"/>
</dbReference>
<reference evidence="2" key="1">
    <citation type="submission" date="2020-07" db="EMBL/GenBank/DDBJ databases">
        <authorList>
            <person name="Nieuwenhuis M."/>
            <person name="Van De Peppel L.J.J."/>
        </authorList>
    </citation>
    <scope>NUCLEOTIDE SEQUENCE</scope>
    <source>
        <strain evidence="2">AP01</strain>
        <tissue evidence="2">Mycelium</tissue>
    </source>
</reference>
<feature type="compositionally biased region" description="Basic and acidic residues" evidence="1">
    <location>
        <begin position="88"/>
        <end position="106"/>
    </location>
</feature>
<feature type="region of interest" description="Disordered" evidence="1">
    <location>
        <begin position="244"/>
        <end position="337"/>
    </location>
</feature>